<dbReference type="PANTHER" id="PTHR30011:SF16">
    <property type="entry name" value="C2H2 FINGER DOMAIN TRANSCRIPTION FACTOR (EUROFUNG)-RELATED"/>
    <property type="match status" value="1"/>
</dbReference>
<protein>
    <submittedName>
        <fullName evidence="9">Putative monooxygenase</fullName>
    </submittedName>
</protein>
<sequence>MSATSDLAAPIGEYSPVTRLIRFNAFDMNCVAHQSPGLWRHPDDQSWRYKDLEYWTELARLLERGRFDGLFIADVLGTYDVYGASDEAAIRHAAQIPVNDPLLLVSAMALVTENLGFGLTTGTGFEHPYPFARRMSTLDHLTKGRIGWNVVTGYLPAAARNMGQTDQPAHDARYDHADEYLEVLYKLWEGSWEDGAVVRDRDRGVFTDPSKVHHIGHQGTHFSVPGVHLSEPSPQRTPVIFQAGSSPRGVRFAAENAEAIFTAAPTKEILAKTVSTIRRELELAGRDPYAARIFNLTTVVTAETDEEAHAKHAAYLSYGDPEGALVFMSGWMGVDLARYGLDEPIGNVDSNAILSAVAAFQSADPNGREWAVRDIAEWGEIGGIGPRVVGSGHSVADTLQEWVEETDVDGFNLAYAITPGTFADFIEHVVPVLTERGAYQSDYAPGSLRHKLFGRGDRLPDEHRGARYRVGGPDSTIIERPSTVPSSSASTAAAPVSR</sequence>
<dbReference type="EMBL" id="AP022620">
    <property type="protein sequence ID" value="BBZ76468.1"/>
    <property type="molecule type" value="Genomic_DNA"/>
</dbReference>
<evidence type="ECO:0000256" key="6">
    <source>
        <dbReference type="PIRSR" id="PIRSR000337-1"/>
    </source>
</evidence>
<dbReference type="Gene3D" id="3.20.20.30">
    <property type="entry name" value="Luciferase-like domain"/>
    <property type="match status" value="1"/>
</dbReference>
<reference evidence="9 10" key="1">
    <citation type="journal article" date="2019" name="Emerg. Microbes Infect.">
        <title>Comprehensive subspecies identification of 175 nontuberculous mycobacteria species based on 7547 genomic profiles.</title>
        <authorList>
            <person name="Matsumoto Y."/>
            <person name="Kinjo T."/>
            <person name="Motooka D."/>
            <person name="Nabeya D."/>
            <person name="Jung N."/>
            <person name="Uechi K."/>
            <person name="Horii T."/>
            <person name="Iida T."/>
            <person name="Fujita J."/>
            <person name="Nakamura S."/>
        </authorList>
    </citation>
    <scope>NUCLEOTIDE SEQUENCE [LARGE SCALE GENOMIC DNA]</scope>
    <source>
        <strain evidence="9 10">JCM 30275</strain>
    </source>
</reference>
<dbReference type="PIRSF" id="PIRSF000337">
    <property type="entry name" value="NTA_MOA"/>
    <property type="match status" value="1"/>
</dbReference>
<organism evidence="9 10">
    <name type="scientific">Mycolicibacterium anyangense</name>
    <dbReference type="NCBI Taxonomy" id="1431246"/>
    <lineage>
        <taxon>Bacteria</taxon>
        <taxon>Bacillati</taxon>
        <taxon>Actinomycetota</taxon>
        <taxon>Actinomycetes</taxon>
        <taxon>Mycobacteriales</taxon>
        <taxon>Mycobacteriaceae</taxon>
        <taxon>Mycolicibacterium</taxon>
    </lineage>
</organism>
<dbReference type="InterPro" id="IPR051260">
    <property type="entry name" value="Diverse_substr_monoxygenases"/>
</dbReference>
<dbReference type="GO" id="GO:0016705">
    <property type="term" value="F:oxidoreductase activity, acting on paired donors, with incorporation or reduction of molecular oxygen"/>
    <property type="evidence" value="ECO:0007669"/>
    <property type="project" value="InterPro"/>
</dbReference>
<dbReference type="Pfam" id="PF00296">
    <property type="entry name" value="Bac_luciferase"/>
    <property type="match status" value="1"/>
</dbReference>
<dbReference type="Proteomes" id="UP000467249">
    <property type="component" value="Chromosome"/>
</dbReference>
<dbReference type="PANTHER" id="PTHR30011">
    <property type="entry name" value="ALKANESULFONATE MONOOXYGENASE-RELATED"/>
    <property type="match status" value="1"/>
</dbReference>
<evidence type="ECO:0000256" key="2">
    <source>
        <dbReference type="ARBA" id="ARBA00022643"/>
    </source>
</evidence>
<evidence type="ECO:0000313" key="9">
    <source>
        <dbReference type="EMBL" id="BBZ76468.1"/>
    </source>
</evidence>
<comment type="similarity">
    <text evidence="5">Belongs to the NtaA/SnaA/DszA monooxygenase family.</text>
</comment>
<feature type="binding site" evidence="6">
    <location>
        <position position="120"/>
    </location>
    <ligand>
        <name>FMN</name>
        <dbReference type="ChEBI" id="CHEBI:58210"/>
    </ligand>
</feature>
<evidence type="ECO:0000259" key="8">
    <source>
        <dbReference type="Pfam" id="PF00296"/>
    </source>
</evidence>
<dbReference type="AlphaFoldDB" id="A0A6N4W7H3"/>
<keyword evidence="2 6" id="KW-0288">FMN</keyword>
<name>A0A6N4W7H3_9MYCO</name>
<evidence type="ECO:0000313" key="10">
    <source>
        <dbReference type="Proteomes" id="UP000467249"/>
    </source>
</evidence>
<dbReference type="InterPro" id="IPR011251">
    <property type="entry name" value="Luciferase-like_dom"/>
</dbReference>
<feature type="binding site" evidence="6">
    <location>
        <position position="74"/>
    </location>
    <ligand>
        <name>FMN</name>
        <dbReference type="ChEBI" id="CHEBI:58210"/>
    </ligand>
</feature>
<dbReference type="FunFam" id="3.20.20.30:FF:000008">
    <property type="entry name" value="Xenobiotic compound monooxygenase A subunit"/>
    <property type="match status" value="1"/>
</dbReference>
<dbReference type="GO" id="GO:0004497">
    <property type="term" value="F:monooxygenase activity"/>
    <property type="evidence" value="ECO:0007669"/>
    <property type="project" value="UniProtKB-KW"/>
</dbReference>
<feature type="binding site" evidence="6">
    <location>
        <position position="170"/>
    </location>
    <ligand>
        <name>FMN</name>
        <dbReference type="ChEBI" id="CHEBI:58210"/>
    </ligand>
</feature>
<evidence type="ECO:0000256" key="1">
    <source>
        <dbReference type="ARBA" id="ARBA00022630"/>
    </source>
</evidence>
<evidence type="ECO:0000256" key="5">
    <source>
        <dbReference type="ARBA" id="ARBA00033748"/>
    </source>
</evidence>
<feature type="binding site" evidence="6">
    <location>
        <position position="174"/>
    </location>
    <ligand>
        <name>FMN</name>
        <dbReference type="ChEBI" id="CHEBI:58210"/>
    </ligand>
</feature>
<accession>A0A6N4W7H3</accession>
<dbReference type="KEGG" id="many:MANY_18050"/>
<keyword evidence="1 6" id="KW-0285">Flavoprotein</keyword>
<proteinExistence type="inferred from homology"/>
<feature type="region of interest" description="Disordered" evidence="7">
    <location>
        <begin position="454"/>
        <end position="498"/>
    </location>
</feature>
<gene>
    <name evidence="9" type="ORF">MANY_18050</name>
</gene>
<keyword evidence="4 9" id="KW-0503">Monooxygenase</keyword>
<feature type="binding site" evidence="6">
    <location>
        <position position="245"/>
    </location>
    <ligand>
        <name>FMN</name>
        <dbReference type="ChEBI" id="CHEBI:58210"/>
    </ligand>
</feature>
<dbReference type="NCBIfam" id="TIGR03860">
    <property type="entry name" value="FMN_nitrolo"/>
    <property type="match status" value="1"/>
</dbReference>
<evidence type="ECO:0000256" key="4">
    <source>
        <dbReference type="ARBA" id="ARBA00023033"/>
    </source>
</evidence>
<dbReference type="SUPFAM" id="SSF51679">
    <property type="entry name" value="Bacterial luciferase-like"/>
    <property type="match status" value="1"/>
</dbReference>
<feature type="compositionally biased region" description="Basic and acidic residues" evidence="7">
    <location>
        <begin position="454"/>
        <end position="465"/>
    </location>
</feature>
<keyword evidence="10" id="KW-1185">Reference proteome</keyword>
<feature type="compositionally biased region" description="Low complexity" evidence="7">
    <location>
        <begin position="481"/>
        <end position="498"/>
    </location>
</feature>
<feature type="domain" description="Luciferase-like" evidence="8">
    <location>
        <begin position="46"/>
        <end position="403"/>
    </location>
</feature>
<feature type="binding site" evidence="6">
    <location>
        <position position="246"/>
    </location>
    <ligand>
        <name>FMN</name>
        <dbReference type="ChEBI" id="CHEBI:58210"/>
    </ligand>
</feature>
<keyword evidence="3" id="KW-0560">Oxidoreductase</keyword>
<evidence type="ECO:0000256" key="3">
    <source>
        <dbReference type="ARBA" id="ARBA00023002"/>
    </source>
</evidence>
<evidence type="ECO:0000256" key="7">
    <source>
        <dbReference type="SAM" id="MobiDB-lite"/>
    </source>
</evidence>
<dbReference type="InterPro" id="IPR036661">
    <property type="entry name" value="Luciferase-like_sf"/>
</dbReference>
<dbReference type="InterPro" id="IPR016215">
    <property type="entry name" value="NTA_MOA"/>
</dbReference>